<dbReference type="Pfam" id="PF01757">
    <property type="entry name" value="Acyl_transf_3"/>
    <property type="match status" value="1"/>
</dbReference>
<keyword evidence="3" id="KW-0808">Transferase</keyword>
<dbReference type="EMBL" id="CP055981">
    <property type="protein sequence ID" value="QMS39816.1"/>
    <property type="molecule type" value="Genomic_DNA"/>
</dbReference>
<organism evidence="3 4">
    <name type="scientific">Escherichia coli</name>
    <dbReference type="NCBI Taxonomy" id="562"/>
    <lineage>
        <taxon>Bacteria</taxon>
        <taxon>Pseudomonadati</taxon>
        <taxon>Pseudomonadota</taxon>
        <taxon>Gammaproteobacteria</taxon>
        <taxon>Enterobacterales</taxon>
        <taxon>Enterobacteriaceae</taxon>
        <taxon>Escherichia</taxon>
    </lineage>
</organism>
<feature type="transmembrane region" description="Helical" evidence="1">
    <location>
        <begin position="173"/>
        <end position="191"/>
    </location>
</feature>
<name>A0A7D7KDS2_ECOLX</name>
<dbReference type="PANTHER" id="PTHR37312:SF1">
    <property type="entry name" value="MEMBRANE-BOUND ACYLTRANSFERASE YKRP-RELATED"/>
    <property type="match status" value="1"/>
</dbReference>
<proteinExistence type="predicted"/>
<gene>
    <name evidence="3" type="ORF">HVV39_18250</name>
</gene>
<keyword evidence="3" id="KW-0012">Acyltransferase</keyword>
<evidence type="ECO:0000313" key="3">
    <source>
        <dbReference type="EMBL" id="QMS39816.1"/>
    </source>
</evidence>
<evidence type="ECO:0000313" key="4">
    <source>
        <dbReference type="Proteomes" id="UP000514533"/>
    </source>
</evidence>
<feature type="transmembrane region" description="Helical" evidence="1">
    <location>
        <begin position="142"/>
        <end position="161"/>
    </location>
</feature>
<protein>
    <submittedName>
        <fullName evidence="3">Acyltransferase family protein</fullName>
    </submittedName>
</protein>
<feature type="transmembrane region" description="Helical" evidence="1">
    <location>
        <begin position="72"/>
        <end position="93"/>
    </location>
</feature>
<feature type="transmembrane region" description="Helical" evidence="1">
    <location>
        <begin position="203"/>
        <end position="222"/>
    </location>
</feature>
<evidence type="ECO:0000256" key="1">
    <source>
        <dbReference type="SAM" id="Phobius"/>
    </source>
</evidence>
<feature type="transmembrane region" description="Helical" evidence="1">
    <location>
        <begin position="12"/>
        <end position="27"/>
    </location>
</feature>
<feature type="domain" description="Acyltransferase 3" evidence="2">
    <location>
        <begin position="7"/>
        <end position="316"/>
    </location>
</feature>
<evidence type="ECO:0000259" key="2">
    <source>
        <dbReference type="Pfam" id="PF01757"/>
    </source>
</evidence>
<dbReference type="PANTHER" id="PTHR37312">
    <property type="entry name" value="MEMBRANE-BOUND ACYLTRANSFERASE YKRP-RELATED"/>
    <property type="match status" value="1"/>
</dbReference>
<dbReference type="RefSeq" id="WP_113415498.1">
    <property type="nucleotide sequence ID" value="NZ_NRZI01000084.1"/>
</dbReference>
<sequence length="331" mass="37897">MKELRLNWIDSLKFLGIFYIYLGHYGISAGKLYNFVFLFHVPLFFFVGGIFHKKHSTMTSVLNGIIDKFKKIVIPYIAFSLVFILVSTLKYNYDYAKIFDMVERFAFGIRNTLPAASLWFLPCFFVVYIYHSILEIVFKKDWLVLIASLIIFISARIIPLYNGPAYFFNVDSALVYLLYYSLGKFLSSYILQSSKSFIMNGVGFLLAITISVLVSSYLYMFGVKDIYAISSNKYILSVINITITFSLIISSIFVSRLLVFKPFYELGRNTLVLCGTEQTIKLLITEAGSLFGIKLAPANGIQVIMLTAICFMASYYITIPIYKKIKMYAHI</sequence>
<feature type="transmembrane region" description="Helical" evidence="1">
    <location>
        <begin position="234"/>
        <end position="259"/>
    </location>
</feature>
<feature type="transmembrane region" description="Helical" evidence="1">
    <location>
        <begin position="33"/>
        <end position="51"/>
    </location>
</feature>
<accession>A0A7D7KDS2</accession>
<keyword evidence="1" id="KW-0812">Transmembrane</keyword>
<keyword evidence="1" id="KW-0472">Membrane</keyword>
<dbReference type="InterPro" id="IPR002656">
    <property type="entry name" value="Acyl_transf_3_dom"/>
</dbReference>
<feature type="transmembrane region" description="Helical" evidence="1">
    <location>
        <begin position="113"/>
        <end position="130"/>
    </location>
</feature>
<dbReference type="AlphaFoldDB" id="A0A7D7KDS2"/>
<feature type="transmembrane region" description="Helical" evidence="1">
    <location>
        <begin position="303"/>
        <end position="322"/>
    </location>
</feature>
<dbReference type="InterPro" id="IPR052734">
    <property type="entry name" value="Nod_factor_acetyltransferase"/>
</dbReference>
<reference evidence="3 4" key="1">
    <citation type="submission" date="2020-06" db="EMBL/GenBank/DDBJ databases">
        <title>REHAB project genomes.</title>
        <authorList>
            <person name="Shaw L.P."/>
        </authorList>
    </citation>
    <scope>NUCLEOTIDE SEQUENCE [LARGE SCALE GENOMIC DNA]</scope>
    <source>
        <strain evidence="3 4">RHB01-C20</strain>
    </source>
</reference>
<dbReference type="GO" id="GO:0016747">
    <property type="term" value="F:acyltransferase activity, transferring groups other than amino-acyl groups"/>
    <property type="evidence" value="ECO:0007669"/>
    <property type="project" value="InterPro"/>
</dbReference>
<keyword evidence="1" id="KW-1133">Transmembrane helix</keyword>
<dbReference type="Proteomes" id="UP000514533">
    <property type="component" value="Chromosome"/>
</dbReference>